<dbReference type="InterPro" id="IPR019787">
    <property type="entry name" value="Znf_PHD-finger"/>
</dbReference>
<feature type="compositionally biased region" description="Polar residues" evidence="4">
    <location>
        <begin position="541"/>
        <end position="554"/>
    </location>
</feature>
<proteinExistence type="predicted"/>
<feature type="compositionally biased region" description="Polar residues" evidence="4">
    <location>
        <begin position="506"/>
        <end position="516"/>
    </location>
</feature>
<feature type="region of interest" description="Disordered" evidence="4">
    <location>
        <begin position="251"/>
        <end position="272"/>
    </location>
</feature>
<feature type="compositionally biased region" description="Basic and acidic residues" evidence="4">
    <location>
        <begin position="149"/>
        <end position="165"/>
    </location>
</feature>
<evidence type="ECO:0000259" key="5">
    <source>
        <dbReference type="SMART" id="SM00249"/>
    </source>
</evidence>
<keyword evidence="1" id="KW-0479">Metal-binding</keyword>
<dbReference type="SUPFAM" id="SSF57903">
    <property type="entry name" value="FYVE/PHD zinc finger"/>
    <property type="match status" value="2"/>
</dbReference>
<dbReference type="EMBL" id="FR824101">
    <property type="protein sequence ID" value="CCA18791.1"/>
    <property type="molecule type" value="Genomic_DNA"/>
</dbReference>
<protein>
    <submittedName>
        <fullName evidence="6">Uncharacterized protein AlNc14C56G4261</fullName>
    </submittedName>
</protein>
<feature type="compositionally biased region" description="Basic and acidic residues" evidence="4">
    <location>
        <begin position="588"/>
        <end position="597"/>
    </location>
</feature>
<sequence length="648" mass="72426">MYNRILKFYGLHRRRHDWRLCGACLRCSVFDQVLVKLARNTSVWISSSAIDACRSTALDENKSISVTPIGRSLSKKKNRRLLYSFRFEQSLKDVKLTPLRTQRELISSKSIHYRAGIEKDSTAYGKEVPSPQAEGVLNESNGPDCGAINRDRDSDKDSECSRQDNELDGFSSSSNSCSGSSGDNSSSSGSSSNTSNSSDSSVSSTRRKKRSKSCSDSSNDGHTNNTELIENGKKPGIEVSNASAPALYQEEASVDVDTNSESSGDGDDEFESDCEELYPFLPPAPVDELVLPWKQFKRQQIDSLLAQNRDEMIKAILRRQESQLCKCSSKTAIKKDLVQVSKERGSSSTNHVLSSRNEAADDSGYWIMECSCGVGGVGVDDGQLLVECEKCKHWLHMKCAKQRLDVTSDKELPEPFYCFECEWTVDCICGVHCMNYDDYQRMIQCDVCSSWQHTLCAGILDSEEPPNTYKCSKCLSKEVSALSTHAACTKAPVGKNAVLDKEPHLQSANTFDMNTQAERRQKHKHRKAESKKPQNEESHSNELNASTRMATTQKFCPPPEFPPRRTRSDVKVKSSLLSRSSTSKSAARHAELEDVASHPDSSTAAKHRRSEGVQKRAKSVTTRPVNMKRRRSVHERLEQKIKHRRKKT</sequence>
<gene>
    <name evidence="6" type="primary">AlNc14C56G4261</name>
    <name evidence="6" type="ORF">ALNC14_049340</name>
</gene>
<dbReference type="PROSITE" id="PS01359">
    <property type="entry name" value="ZF_PHD_1"/>
    <property type="match status" value="1"/>
</dbReference>
<feature type="region of interest" description="Disordered" evidence="4">
    <location>
        <begin position="506"/>
        <end position="648"/>
    </location>
</feature>
<keyword evidence="3" id="KW-0862">Zinc</keyword>
<dbReference type="PANTHER" id="PTHR46201">
    <property type="entry name" value="PHD FINGER PROTEIN MALE MEIOCYTE DEATH 1-RELATED"/>
    <property type="match status" value="1"/>
</dbReference>
<dbReference type="SMART" id="SM00249">
    <property type="entry name" value="PHD"/>
    <property type="match status" value="2"/>
</dbReference>
<feature type="compositionally biased region" description="Basic and acidic residues" evidence="4">
    <location>
        <begin position="530"/>
        <end position="540"/>
    </location>
</feature>
<dbReference type="AlphaFoldDB" id="F0WC78"/>
<evidence type="ECO:0000256" key="1">
    <source>
        <dbReference type="ARBA" id="ARBA00022723"/>
    </source>
</evidence>
<dbReference type="PANTHER" id="PTHR46201:SF9">
    <property type="entry name" value="PHD FINGER PROTEIN MALE MEIOCYTE DEATH 1"/>
    <property type="match status" value="1"/>
</dbReference>
<dbReference type="InterPro" id="IPR001965">
    <property type="entry name" value="Znf_PHD"/>
</dbReference>
<evidence type="ECO:0000313" key="6">
    <source>
        <dbReference type="EMBL" id="CCA18791.1"/>
    </source>
</evidence>
<feature type="compositionally biased region" description="Low complexity" evidence="4">
    <location>
        <begin position="573"/>
        <end position="585"/>
    </location>
</feature>
<dbReference type="InterPro" id="IPR019786">
    <property type="entry name" value="Zinc_finger_PHD-type_CS"/>
</dbReference>
<reference evidence="6" key="1">
    <citation type="journal article" date="2011" name="PLoS Biol.">
        <title>Gene gain and loss during evolution of obligate parasitism in the white rust pathogen of Arabidopsis thaliana.</title>
        <authorList>
            <person name="Kemen E."/>
            <person name="Gardiner A."/>
            <person name="Schultz-Larsen T."/>
            <person name="Kemen A.C."/>
            <person name="Balmuth A.L."/>
            <person name="Robert-Seilaniantz A."/>
            <person name="Bailey K."/>
            <person name="Holub E."/>
            <person name="Studholme D.J."/>
            <person name="Maclean D."/>
            <person name="Jones J.D."/>
        </authorList>
    </citation>
    <scope>NUCLEOTIDE SEQUENCE</scope>
</reference>
<feature type="compositionally biased region" description="Basic residues" evidence="4">
    <location>
        <begin position="520"/>
        <end position="529"/>
    </location>
</feature>
<feature type="compositionally biased region" description="Basic and acidic residues" evidence="4">
    <location>
        <begin position="562"/>
        <end position="572"/>
    </location>
</feature>
<dbReference type="HOGENOM" id="CLU_423011_0_0_1"/>
<feature type="compositionally biased region" description="Low complexity" evidence="4">
    <location>
        <begin position="171"/>
        <end position="204"/>
    </location>
</feature>
<feature type="region of interest" description="Disordered" evidence="4">
    <location>
        <begin position="122"/>
        <end position="238"/>
    </location>
</feature>
<accession>F0WC78</accession>
<keyword evidence="2" id="KW-0863">Zinc-finger</keyword>
<evidence type="ECO:0000256" key="3">
    <source>
        <dbReference type="ARBA" id="ARBA00022833"/>
    </source>
</evidence>
<evidence type="ECO:0000256" key="2">
    <source>
        <dbReference type="ARBA" id="ARBA00022771"/>
    </source>
</evidence>
<dbReference type="InterPro" id="IPR011011">
    <property type="entry name" value="Znf_FYVE_PHD"/>
</dbReference>
<feature type="domain" description="Zinc finger PHD-type" evidence="5">
    <location>
        <begin position="369"/>
        <end position="422"/>
    </location>
</feature>
<dbReference type="Pfam" id="PF00628">
    <property type="entry name" value="PHD"/>
    <property type="match status" value="2"/>
</dbReference>
<evidence type="ECO:0000256" key="4">
    <source>
        <dbReference type="SAM" id="MobiDB-lite"/>
    </source>
</evidence>
<reference evidence="6" key="2">
    <citation type="submission" date="2011-02" db="EMBL/GenBank/DDBJ databases">
        <authorList>
            <person name="MacLean D."/>
        </authorList>
    </citation>
    <scope>NUCLEOTIDE SEQUENCE</scope>
</reference>
<dbReference type="Gene3D" id="3.30.40.10">
    <property type="entry name" value="Zinc/RING finger domain, C3HC4 (zinc finger)"/>
    <property type="match status" value="2"/>
</dbReference>
<dbReference type="GO" id="GO:0008270">
    <property type="term" value="F:zinc ion binding"/>
    <property type="evidence" value="ECO:0007669"/>
    <property type="project" value="UniProtKB-KW"/>
</dbReference>
<name>F0WC78_9STRA</name>
<organism evidence="6">
    <name type="scientific">Albugo laibachii Nc14</name>
    <dbReference type="NCBI Taxonomy" id="890382"/>
    <lineage>
        <taxon>Eukaryota</taxon>
        <taxon>Sar</taxon>
        <taxon>Stramenopiles</taxon>
        <taxon>Oomycota</taxon>
        <taxon>Peronosporomycetes</taxon>
        <taxon>Albuginales</taxon>
        <taxon>Albuginaceae</taxon>
        <taxon>Albugo</taxon>
    </lineage>
</organism>
<feature type="domain" description="Zinc finger PHD-type" evidence="5">
    <location>
        <begin position="426"/>
        <end position="475"/>
    </location>
</feature>
<dbReference type="InterPro" id="IPR013083">
    <property type="entry name" value="Znf_RING/FYVE/PHD"/>
</dbReference>